<dbReference type="EMBL" id="JACKWZ010000121">
    <property type="protein sequence ID" value="KAF9414925.1"/>
    <property type="molecule type" value="Genomic_DNA"/>
</dbReference>
<evidence type="ECO:0000259" key="1">
    <source>
        <dbReference type="Pfam" id="PF25151"/>
    </source>
</evidence>
<organism evidence="2 3">
    <name type="scientific">Spodoptera exigua</name>
    <name type="common">Beet armyworm</name>
    <name type="synonym">Noctua fulgens</name>
    <dbReference type="NCBI Taxonomy" id="7107"/>
    <lineage>
        <taxon>Eukaryota</taxon>
        <taxon>Metazoa</taxon>
        <taxon>Ecdysozoa</taxon>
        <taxon>Arthropoda</taxon>
        <taxon>Hexapoda</taxon>
        <taxon>Insecta</taxon>
        <taxon>Pterygota</taxon>
        <taxon>Neoptera</taxon>
        <taxon>Endopterygota</taxon>
        <taxon>Lepidoptera</taxon>
        <taxon>Glossata</taxon>
        <taxon>Ditrysia</taxon>
        <taxon>Noctuoidea</taxon>
        <taxon>Noctuidae</taxon>
        <taxon>Amphipyrinae</taxon>
        <taxon>Spodoptera</taxon>
    </lineage>
</organism>
<gene>
    <name evidence="2" type="ORF">HW555_007316</name>
</gene>
<name>A0A835GFD0_SPOEX</name>
<keyword evidence="3" id="KW-1185">Reference proteome</keyword>
<dbReference type="PANTHER" id="PTHR14387">
    <property type="entry name" value="THADA/DEATH RECEPTOR INTERACTING PROTEIN"/>
    <property type="match status" value="1"/>
</dbReference>
<evidence type="ECO:0000313" key="2">
    <source>
        <dbReference type="EMBL" id="KAF9414925.1"/>
    </source>
</evidence>
<protein>
    <recommendedName>
        <fullName evidence="1">tRNA (32-2'-O)-methyltransferase regulator THADA-like C-terminal TPR repeats region domain-containing protein</fullName>
    </recommendedName>
</protein>
<comment type="caution">
    <text evidence="2">The sequence shown here is derived from an EMBL/GenBank/DDBJ whole genome shotgun (WGS) entry which is preliminary data.</text>
</comment>
<dbReference type="PANTHER" id="PTHR14387:SF7">
    <property type="entry name" value="THYROID ADENOMA-ASSOCIATED PROTEIN"/>
    <property type="match status" value="1"/>
</dbReference>
<reference evidence="2" key="1">
    <citation type="submission" date="2020-08" db="EMBL/GenBank/DDBJ databases">
        <title>Spodoptera exigua strain:BAW_Kor-Di-RS1 Genome sequencing and assembly.</title>
        <authorList>
            <person name="Kim J."/>
            <person name="Nam H.Y."/>
            <person name="Kwon M."/>
            <person name="Choi J.H."/>
            <person name="Cho S.R."/>
            <person name="Kim G.-H."/>
        </authorList>
    </citation>
    <scope>NUCLEOTIDE SEQUENCE</scope>
    <source>
        <strain evidence="2">BAW_Kor-Di-RS1</strain>
        <tissue evidence="2">Whole-body</tissue>
    </source>
</reference>
<dbReference type="Pfam" id="PF25151">
    <property type="entry name" value="TPR_Trm732_C"/>
    <property type="match status" value="1"/>
</dbReference>
<dbReference type="AlphaFoldDB" id="A0A835GFD0"/>
<proteinExistence type="predicted"/>
<feature type="domain" description="tRNA (32-2'-O)-methyltransferase regulator THADA-like C-terminal TPR repeats region" evidence="1">
    <location>
        <begin position="1"/>
        <end position="126"/>
    </location>
</feature>
<dbReference type="InterPro" id="IPR051954">
    <property type="entry name" value="tRNA_methyltransferase_THADA"/>
</dbReference>
<dbReference type="InterPro" id="IPR056842">
    <property type="entry name" value="THADA-like_TPR_C"/>
</dbReference>
<accession>A0A835GFD0</accession>
<dbReference type="Proteomes" id="UP000648187">
    <property type="component" value="Unassembled WGS sequence"/>
</dbReference>
<dbReference type="GO" id="GO:0005829">
    <property type="term" value="C:cytosol"/>
    <property type="evidence" value="ECO:0007669"/>
    <property type="project" value="TreeGrafter"/>
</dbReference>
<sequence length="129" mass="14518">MTGRIFFLRYPKVYDFMLEKLQEVSMEADNAVLRPSLYPILLLLARLYPSSLEGTVSNLKLSAFIPRVCACAGSAVLKTRHLAARALVPLVSPALYIPHIESTLQLVQQEHTKMNYVHGLLLQLVQLLQ</sequence>
<evidence type="ECO:0000313" key="3">
    <source>
        <dbReference type="Proteomes" id="UP000648187"/>
    </source>
</evidence>
<dbReference type="GO" id="GO:0030488">
    <property type="term" value="P:tRNA methylation"/>
    <property type="evidence" value="ECO:0007669"/>
    <property type="project" value="TreeGrafter"/>
</dbReference>
<feature type="non-terminal residue" evidence="2">
    <location>
        <position position="1"/>
    </location>
</feature>